<dbReference type="SUPFAM" id="SSF50249">
    <property type="entry name" value="Nucleic acid-binding proteins"/>
    <property type="match status" value="1"/>
</dbReference>
<feature type="domain" description="ChsH2 rubredoxin-like zinc ribbon" evidence="2">
    <location>
        <begin position="29"/>
        <end position="52"/>
    </location>
</feature>
<name>A0A7G9S305_9MICO</name>
<evidence type="ECO:0000313" key="4">
    <source>
        <dbReference type="Proteomes" id="UP000515934"/>
    </source>
</evidence>
<feature type="domain" description="ChsH2 C-terminal OB-fold" evidence="1">
    <location>
        <begin position="56"/>
        <end position="117"/>
    </location>
</feature>
<evidence type="ECO:0000259" key="2">
    <source>
        <dbReference type="Pfam" id="PF12172"/>
    </source>
</evidence>
<evidence type="ECO:0000313" key="3">
    <source>
        <dbReference type="EMBL" id="QNN62230.1"/>
    </source>
</evidence>
<keyword evidence="4" id="KW-1185">Reference proteome</keyword>
<dbReference type="InterPro" id="IPR002878">
    <property type="entry name" value="ChsH2_C"/>
</dbReference>
<dbReference type="PANTHER" id="PTHR34075">
    <property type="entry name" value="BLR3430 PROTEIN"/>
    <property type="match status" value="1"/>
</dbReference>
<sequence>MEIAPTPQPVPLVYDIPFWESVKNKDMQLQRCADCAEWRYPAGPICSQCNSENAVWERVSGEAEILSWVVFHKTYLPAYPAPHKVIAVRLSEGPIMISNLEGKEPEGSWIGERVSLCYSEMPDGMILPRFALSE</sequence>
<dbReference type="Pfam" id="PF01796">
    <property type="entry name" value="OB_ChsH2_C"/>
    <property type="match status" value="1"/>
</dbReference>
<dbReference type="InterPro" id="IPR012340">
    <property type="entry name" value="NA-bd_OB-fold"/>
</dbReference>
<dbReference type="KEGG" id="ldn:H9L06_08045"/>
<dbReference type="InterPro" id="IPR052513">
    <property type="entry name" value="Thioester_dehydratase-like"/>
</dbReference>
<gene>
    <name evidence="3" type="ORF">H9L06_08045</name>
</gene>
<evidence type="ECO:0000259" key="1">
    <source>
        <dbReference type="Pfam" id="PF01796"/>
    </source>
</evidence>
<proteinExistence type="predicted"/>
<dbReference type="RefSeq" id="WP_187554701.1">
    <property type="nucleotide sequence ID" value="NZ_CP060716.1"/>
</dbReference>
<reference evidence="3 4" key="1">
    <citation type="submission" date="2020-08" db="EMBL/GenBank/DDBJ databases">
        <title>Genome sequence of Leucobacter denitrificans KACC 14055T.</title>
        <authorList>
            <person name="Hyun D.-W."/>
            <person name="Bae J.-W."/>
        </authorList>
    </citation>
    <scope>NUCLEOTIDE SEQUENCE [LARGE SCALE GENOMIC DNA]</scope>
    <source>
        <strain evidence="3 4">KACC 14055</strain>
    </source>
</reference>
<dbReference type="AlphaFoldDB" id="A0A7G9S305"/>
<accession>A0A7G9S305</accession>
<protein>
    <submittedName>
        <fullName evidence="3">OB-fold domain-containing protein</fullName>
    </submittedName>
</protein>
<dbReference type="PANTHER" id="PTHR34075:SF5">
    <property type="entry name" value="BLR3430 PROTEIN"/>
    <property type="match status" value="1"/>
</dbReference>
<dbReference type="InterPro" id="IPR022002">
    <property type="entry name" value="ChsH2_Znr"/>
</dbReference>
<organism evidence="3 4">
    <name type="scientific">Leucobacter denitrificans</name>
    <dbReference type="NCBI Taxonomy" id="683042"/>
    <lineage>
        <taxon>Bacteria</taxon>
        <taxon>Bacillati</taxon>
        <taxon>Actinomycetota</taxon>
        <taxon>Actinomycetes</taxon>
        <taxon>Micrococcales</taxon>
        <taxon>Microbacteriaceae</taxon>
        <taxon>Leucobacter</taxon>
    </lineage>
</organism>
<dbReference type="Proteomes" id="UP000515934">
    <property type="component" value="Chromosome"/>
</dbReference>
<dbReference type="Gene3D" id="6.10.30.10">
    <property type="match status" value="1"/>
</dbReference>
<dbReference type="Pfam" id="PF12172">
    <property type="entry name" value="zf-ChsH2"/>
    <property type="match status" value="1"/>
</dbReference>
<dbReference type="EMBL" id="CP060716">
    <property type="protein sequence ID" value="QNN62230.1"/>
    <property type="molecule type" value="Genomic_DNA"/>
</dbReference>